<dbReference type="VEuPathDB" id="FungiDB:CC1G_08494"/>
<accession>A8NM55</accession>
<keyword evidence="2" id="KW-1185">Reference proteome</keyword>
<organism evidence="1 2">
    <name type="scientific">Coprinopsis cinerea (strain Okayama-7 / 130 / ATCC MYA-4618 / FGSC 9003)</name>
    <name type="common">Inky cap fungus</name>
    <name type="synonym">Hormographiella aspergillata</name>
    <dbReference type="NCBI Taxonomy" id="240176"/>
    <lineage>
        <taxon>Eukaryota</taxon>
        <taxon>Fungi</taxon>
        <taxon>Dikarya</taxon>
        <taxon>Basidiomycota</taxon>
        <taxon>Agaricomycotina</taxon>
        <taxon>Agaricomycetes</taxon>
        <taxon>Agaricomycetidae</taxon>
        <taxon>Agaricales</taxon>
        <taxon>Agaricineae</taxon>
        <taxon>Psathyrellaceae</taxon>
        <taxon>Coprinopsis</taxon>
    </lineage>
</organism>
<dbReference type="KEGG" id="cci:CC1G_08494"/>
<dbReference type="RefSeq" id="XP_001834849.1">
    <property type="nucleotide sequence ID" value="XM_001834797.2"/>
</dbReference>
<sequence length="536" mass="61710">MDSKLNKDILYTIAAELASAGSIDDLKNVSLTCRILRMVTLPLLFHKAQWPHPEKHTEEGGLEFFPETLWAYFREFSLDWPDHWPDTIPPQWGDRYYIGGDYHPRHLDKLVGALPAMSNLSRFHISCPFYPPASIIAALIQCPSIRELSIHDTPLYVDMVPRVPPTFHLDRLSIVPVAEALRVGEGAYDPKYQEFHYYTRDYRKRYRNDSLARYAATAFIFSLGKSDHLRHVEVSGDLCTLHELAYQEWPLLETLVLTGHAPRPHGMVELVDVVAKMPRLADLRLLFASVKNDPLFRLLPIADNHLTARGNSARVLSQIQYLAVSNACKIPGVFQYTTGLEGLVVCAIIDLPRVPIALGRAEVDALLNDMISAPGGMKDGLRTLRIMIEDKGTPELYRKICMHFPKLETLEVELCGYHDGKTVFPWEELVDPFRSLNYLKQLRICVQFPEYDEADRGEPWKTARRECAAHFAMRLPSLQRVGFEYRKRTGTHRYEDSWLEWDIERKQQFGSVELYELPPSWYRFPEVWKPQFLVGS</sequence>
<dbReference type="AlphaFoldDB" id="A8NM55"/>
<gene>
    <name evidence="1" type="ORF">CC1G_08494</name>
</gene>
<comment type="caution">
    <text evidence="1">The sequence shown here is derived from an EMBL/GenBank/DDBJ whole genome shotgun (WGS) entry which is preliminary data.</text>
</comment>
<dbReference type="SUPFAM" id="SSF52047">
    <property type="entry name" value="RNI-like"/>
    <property type="match status" value="1"/>
</dbReference>
<dbReference type="InParanoid" id="A8NM55"/>
<dbReference type="Proteomes" id="UP000001861">
    <property type="component" value="Unassembled WGS sequence"/>
</dbReference>
<reference evidence="1 2" key="1">
    <citation type="journal article" date="2010" name="Proc. Natl. Acad. Sci. U.S.A.">
        <title>Insights into evolution of multicellular fungi from the assembled chromosomes of the mushroom Coprinopsis cinerea (Coprinus cinereus).</title>
        <authorList>
            <person name="Stajich J.E."/>
            <person name="Wilke S.K."/>
            <person name="Ahren D."/>
            <person name="Au C.H."/>
            <person name="Birren B.W."/>
            <person name="Borodovsky M."/>
            <person name="Burns C."/>
            <person name="Canback B."/>
            <person name="Casselton L.A."/>
            <person name="Cheng C.K."/>
            <person name="Deng J."/>
            <person name="Dietrich F.S."/>
            <person name="Fargo D.C."/>
            <person name="Farman M.L."/>
            <person name="Gathman A.C."/>
            <person name="Goldberg J."/>
            <person name="Guigo R."/>
            <person name="Hoegger P.J."/>
            <person name="Hooker J.B."/>
            <person name="Huggins A."/>
            <person name="James T.Y."/>
            <person name="Kamada T."/>
            <person name="Kilaru S."/>
            <person name="Kodira C."/>
            <person name="Kues U."/>
            <person name="Kupfer D."/>
            <person name="Kwan H.S."/>
            <person name="Lomsadze A."/>
            <person name="Li W."/>
            <person name="Lilly W.W."/>
            <person name="Ma L.J."/>
            <person name="Mackey A.J."/>
            <person name="Manning G."/>
            <person name="Martin F."/>
            <person name="Muraguchi H."/>
            <person name="Natvig D.O."/>
            <person name="Palmerini H."/>
            <person name="Ramesh M.A."/>
            <person name="Rehmeyer C.J."/>
            <person name="Roe B.A."/>
            <person name="Shenoy N."/>
            <person name="Stanke M."/>
            <person name="Ter-Hovhannisyan V."/>
            <person name="Tunlid A."/>
            <person name="Velagapudi R."/>
            <person name="Vision T.J."/>
            <person name="Zeng Q."/>
            <person name="Zolan M.E."/>
            <person name="Pukkila P.J."/>
        </authorList>
    </citation>
    <scope>NUCLEOTIDE SEQUENCE [LARGE SCALE GENOMIC DNA]</scope>
    <source>
        <strain evidence="2">Okayama-7 / 130 / ATCC MYA-4618 / FGSC 9003</strain>
    </source>
</reference>
<dbReference type="GeneID" id="6011367"/>
<dbReference type="EMBL" id="AACS02000012">
    <property type="protein sequence ID" value="EAU87023.1"/>
    <property type="molecule type" value="Genomic_DNA"/>
</dbReference>
<dbReference type="STRING" id="240176.A8NM55"/>
<evidence type="ECO:0000313" key="1">
    <source>
        <dbReference type="EMBL" id="EAU87023.1"/>
    </source>
</evidence>
<dbReference type="eggNOG" id="ENOG502R0QY">
    <property type="taxonomic scope" value="Eukaryota"/>
</dbReference>
<proteinExistence type="predicted"/>
<dbReference type="OrthoDB" id="2747524at2759"/>
<name>A8NM55_COPC7</name>
<evidence type="ECO:0000313" key="2">
    <source>
        <dbReference type="Proteomes" id="UP000001861"/>
    </source>
</evidence>
<dbReference type="OMA" id="EIERCGY"/>
<protein>
    <submittedName>
        <fullName evidence="1">Uncharacterized protein</fullName>
    </submittedName>
</protein>